<dbReference type="Gene3D" id="3.10.20.90">
    <property type="entry name" value="Phosphatidylinositol 3-kinase Catalytic Subunit, Chain A, domain 1"/>
    <property type="match status" value="1"/>
</dbReference>
<dbReference type="Pfam" id="PF12230">
    <property type="entry name" value="PRP21_like_P"/>
    <property type="match status" value="1"/>
</dbReference>
<dbReference type="Pfam" id="PF00240">
    <property type="entry name" value="ubiquitin"/>
    <property type="match status" value="1"/>
</dbReference>
<feature type="region of interest" description="Disordered" evidence="14">
    <location>
        <begin position="477"/>
        <end position="525"/>
    </location>
</feature>
<dbReference type="InterPro" id="IPR000626">
    <property type="entry name" value="Ubiquitin-like_dom"/>
</dbReference>
<dbReference type="InterPro" id="IPR035563">
    <property type="entry name" value="SF3As1_ubi"/>
</dbReference>
<dbReference type="FunFam" id="1.10.10.790:FF:000002">
    <property type="entry name" value="Splicing factor 3A subunit 1"/>
    <property type="match status" value="1"/>
</dbReference>
<dbReference type="FunFam" id="1.10.10.790:FF:000001">
    <property type="entry name" value="Splicing factor 3a, subunit 1"/>
    <property type="match status" value="1"/>
</dbReference>
<keyword evidence="5" id="KW-0747">Spliceosome</keyword>
<protein>
    <recommendedName>
        <fullName evidence="13">Splicing factor 3A subunit 1</fullName>
    </recommendedName>
</protein>
<feature type="region of interest" description="Disordered" evidence="14">
    <location>
        <begin position="598"/>
        <end position="628"/>
    </location>
</feature>
<evidence type="ECO:0000256" key="9">
    <source>
        <dbReference type="ARBA" id="ARBA00023187"/>
    </source>
</evidence>
<dbReference type="InterPro" id="IPR029071">
    <property type="entry name" value="Ubiquitin-like_domsf"/>
</dbReference>
<feature type="domain" description="SURP motif" evidence="16">
    <location>
        <begin position="160"/>
        <end position="202"/>
    </location>
</feature>
<keyword evidence="3" id="KW-0597">Phosphoprotein</keyword>
<feature type="domain" description="SURP motif" evidence="16">
    <location>
        <begin position="45"/>
        <end position="87"/>
    </location>
</feature>
<dbReference type="InterPro" id="IPR000061">
    <property type="entry name" value="Surp"/>
</dbReference>
<dbReference type="PANTHER" id="PTHR15316:SF1">
    <property type="entry name" value="SPLICING FACTOR 3A SUBUNIT 1"/>
    <property type="match status" value="1"/>
</dbReference>
<evidence type="ECO:0000256" key="7">
    <source>
        <dbReference type="ARBA" id="ARBA00022843"/>
    </source>
</evidence>
<dbReference type="CDD" id="cd01800">
    <property type="entry name" value="Ubl_SF3a120"/>
    <property type="match status" value="1"/>
</dbReference>
<name>A0AAV6H859_9TELE</name>
<evidence type="ECO:0000256" key="5">
    <source>
        <dbReference type="ARBA" id="ARBA00022728"/>
    </source>
</evidence>
<feature type="compositionally biased region" description="Polar residues" evidence="14">
    <location>
        <begin position="451"/>
        <end position="460"/>
    </location>
</feature>
<keyword evidence="8" id="KW-0007">Acetylation</keyword>
<keyword evidence="2" id="KW-1017">Isopeptide bond</keyword>
<dbReference type="SMART" id="SM00648">
    <property type="entry name" value="SWAP"/>
    <property type="match status" value="2"/>
</dbReference>
<feature type="compositionally biased region" description="Basic and acidic residues" evidence="14">
    <location>
        <begin position="618"/>
        <end position="628"/>
    </location>
</feature>
<feature type="region of interest" description="Disordered" evidence="14">
    <location>
        <begin position="288"/>
        <end position="381"/>
    </location>
</feature>
<dbReference type="EMBL" id="JADWDJ010000005">
    <property type="protein sequence ID" value="KAG5281606.1"/>
    <property type="molecule type" value="Genomic_DNA"/>
</dbReference>
<comment type="function">
    <text evidence="11">Component of the 17S U2 SnRNP complex of the spliceosome, a large ribonucleoprotein complex that removes introns from transcribed pre-mRNAs. The 17S U2 SnRNP complex (1) directly participates in early spliceosome assembly and (2) mediates recognition of the intron branch site during pre-mRNA splicing by promoting the selection of the pre-mRNA branch-site adenosine, the nucleophile for the first step of splicing. Within the 17S U2 SnRNP complex, SF3A1 is part of the SF3A subcomplex that contributes to the assembly of the 17S U2 snRNP, and the subsequent assembly of the pre-spliceosome 'E' complex and the pre-catalytic spliceosome 'A' complex. Involved in pre-mRNA splicing as a component of pre-catalytic spliceosome 'B' complexes.</text>
</comment>
<reference evidence="17" key="1">
    <citation type="submission" date="2020-10" db="EMBL/GenBank/DDBJ databases">
        <title>Chromosome-scale genome assembly of the Allis shad, Alosa alosa.</title>
        <authorList>
            <person name="Margot Z."/>
            <person name="Christophe K."/>
            <person name="Cabau C."/>
            <person name="Louis A."/>
            <person name="Berthelot C."/>
            <person name="Parey E."/>
            <person name="Roest Crollius H."/>
            <person name="Montfort J."/>
            <person name="Robinson-Rechavi M."/>
            <person name="Bucao C."/>
            <person name="Bouchez O."/>
            <person name="Gislard M."/>
            <person name="Lluch J."/>
            <person name="Milhes M."/>
            <person name="Lampietro C."/>
            <person name="Lopez Roques C."/>
            <person name="Donnadieu C."/>
            <person name="Braasch I."/>
            <person name="Desvignes T."/>
            <person name="Postlethwait J."/>
            <person name="Bobe J."/>
            <person name="Guiguen Y."/>
        </authorList>
    </citation>
    <scope>NUCLEOTIDE SEQUENCE</scope>
    <source>
        <strain evidence="17">M-15738</strain>
        <tissue evidence="17">Blood</tissue>
    </source>
</reference>
<dbReference type="PANTHER" id="PTHR15316">
    <property type="entry name" value="SPLICEOSOME ASSOCIATED PROTEIN 114/SWAP SPLICING FACTOR-RELATED"/>
    <property type="match status" value="1"/>
</dbReference>
<evidence type="ECO:0000256" key="2">
    <source>
        <dbReference type="ARBA" id="ARBA00022499"/>
    </source>
</evidence>
<keyword evidence="6" id="KW-0677">Repeat</keyword>
<evidence type="ECO:0000256" key="14">
    <source>
        <dbReference type="SAM" id="MobiDB-lite"/>
    </source>
</evidence>
<feature type="region of interest" description="Disordered" evidence="14">
    <location>
        <begin position="413"/>
        <end position="460"/>
    </location>
</feature>
<dbReference type="Proteomes" id="UP000823561">
    <property type="component" value="Chromosome 5"/>
</dbReference>
<feature type="compositionally biased region" description="Basic and acidic residues" evidence="14">
    <location>
        <begin position="481"/>
        <end position="494"/>
    </location>
</feature>
<evidence type="ECO:0000313" key="17">
    <source>
        <dbReference type="EMBL" id="KAG5281606.1"/>
    </source>
</evidence>
<keyword evidence="7" id="KW-0832">Ubl conjugation</keyword>
<keyword evidence="10" id="KW-0539">Nucleus</keyword>
<evidence type="ECO:0000313" key="18">
    <source>
        <dbReference type="Proteomes" id="UP000823561"/>
    </source>
</evidence>
<evidence type="ECO:0000256" key="10">
    <source>
        <dbReference type="ARBA" id="ARBA00023242"/>
    </source>
</evidence>
<feature type="domain" description="Ubiquitin-like" evidence="15">
    <location>
        <begin position="651"/>
        <end position="734"/>
    </location>
</feature>
<dbReference type="SUPFAM" id="SSF54236">
    <property type="entry name" value="Ubiquitin-like"/>
    <property type="match status" value="1"/>
</dbReference>
<dbReference type="AlphaFoldDB" id="A0AAV6H859"/>
<sequence length="737" mass="82649">MPPGPVQIVQPEPNNKPEEAIVKDDTPATKPIVGIIYPPPEVRNIVDKTASFVARNGPEFEARIRQNEINNPKFNFLNPNDPYHAYYRHKVNEFKEGKAQEPSAAVPKVMQQQALQQSSQQLPQKVQAQVIQETVVPKEPPPEFEFIADPPSISAFDLDVVKLTAQFVARNGRQFLTQLMQKEQRNYQFDFLRPQHSLFNYFTKLVEQYTKVLIPPKGLLLKLKKEAENPREVLDQVRYRVESTSLRTLLFVETVDFQPNEQGNFPPPTTPEELGARLLIQERYEKYGESEEVEMEVESEDEDEERQGREEGHAAQPDQDTQLQDMDEGSDEEDDGMKAPLPPDNPMPPPLPPTPDHVIIRKDYDPKASKPQPSVSAPDEYLISPITGERIQASKMQEHMRIGLLDPRWLEQRGSRARRRCQETAIGKKIGEEEIQKPEEKVTWDGHSGSMARTQQAAQANITLQEQIEAIHKAKGLVQEDDSKDKIGPSKPHEGQSQGMLPTPSIPPSMPKPSPPAPRNTHTLPQPVRTTLLSAVPVLPRPPMAPVVRLAPGQVLTPMPPMLHTPRINVVPMPPSGPHIMTPRPPPMVVPTAFVPAPPVPQPPSSSAAPMPPAHPPPPHEDEPVSKKMKTEDNLIPEEEYLRRNKGPVTVKVQVPNMQDKTEWKLSGQILSFTVPLTDQVSVIKVKIHEATGMPAGKQKLQYEGIFIKDSNSLAYYNMSNGSIIHLALKERGGRKK</sequence>
<keyword evidence="18" id="KW-1185">Reference proteome</keyword>
<keyword evidence="9" id="KW-0508">mRNA splicing</keyword>
<dbReference type="GO" id="GO:0000381">
    <property type="term" value="P:regulation of alternative mRNA splicing, via spliceosome"/>
    <property type="evidence" value="ECO:0007669"/>
    <property type="project" value="TreeGrafter"/>
</dbReference>
<dbReference type="PROSITE" id="PS50128">
    <property type="entry name" value="SURP"/>
    <property type="match status" value="2"/>
</dbReference>
<feature type="compositionally biased region" description="Acidic residues" evidence="14">
    <location>
        <begin position="290"/>
        <end position="305"/>
    </location>
</feature>
<dbReference type="InterPro" id="IPR022030">
    <property type="entry name" value="SF3A1_dom"/>
</dbReference>
<gene>
    <name evidence="17" type="ORF">AALO_G00074240</name>
</gene>
<dbReference type="InterPro" id="IPR045146">
    <property type="entry name" value="SF3A1"/>
</dbReference>
<evidence type="ECO:0000256" key="1">
    <source>
        <dbReference type="ARBA" id="ARBA00004324"/>
    </source>
</evidence>
<feature type="compositionally biased region" description="Basic and acidic residues" evidence="14">
    <location>
        <begin position="15"/>
        <end position="25"/>
    </location>
</feature>
<evidence type="ECO:0000256" key="4">
    <source>
        <dbReference type="ARBA" id="ARBA00022664"/>
    </source>
</evidence>
<feature type="compositionally biased region" description="Basic and acidic residues" evidence="14">
    <location>
        <begin position="358"/>
        <end position="368"/>
    </location>
</feature>
<evidence type="ECO:0000256" key="8">
    <source>
        <dbReference type="ARBA" id="ARBA00022990"/>
    </source>
</evidence>
<evidence type="ECO:0000259" key="16">
    <source>
        <dbReference type="PROSITE" id="PS50128"/>
    </source>
</evidence>
<feature type="compositionally biased region" description="Pro residues" evidence="14">
    <location>
        <begin position="504"/>
        <end position="518"/>
    </location>
</feature>
<dbReference type="FunFam" id="3.10.20.90:FF:000091">
    <property type="entry name" value="Splicing factor 3A subunit 1"/>
    <property type="match status" value="1"/>
</dbReference>
<dbReference type="Pfam" id="PF01805">
    <property type="entry name" value="Surp"/>
    <property type="match status" value="2"/>
</dbReference>
<feature type="compositionally biased region" description="Acidic residues" evidence="14">
    <location>
        <begin position="325"/>
        <end position="335"/>
    </location>
</feature>
<proteinExistence type="predicted"/>
<dbReference type="GO" id="GO:0003723">
    <property type="term" value="F:RNA binding"/>
    <property type="evidence" value="ECO:0007669"/>
    <property type="project" value="InterPro"/>
</dbReference>
<dbReference type="Gene3D" id="1.10.10.790">
    <property type="entry name" value="Surp module"/>
    <property type="match status" value="2"/>
</dbReference>
<evidence type="ECO:0000256" key="6">
    <source>
        <dbReference type="ARBA" id="ARBA00022737"/>
    </source>
</evidence>
<feature type="region of interest" description="Disordered" evidence="14">
    <location>
        <begin position="1"/>
        <end position="25"/>
    </location>
</feature>
<dbReference type="GO" id="GO:0071004">
    <property type="term" value="C:U2-type prespliceosome"/>
    <property type="evidence" value="ECO:0007669"/>
    <property type="project" value="TreeGrafter"/>
</dbReference>
<evidence type="ECO:0000259" key="15">
    <source>
        <dbReference type="PROSITE" id="PS50053"/>
    </source>
</evidence>
<dbReference type="SMART" id="SM00213">
    <property type="entry name" value="UBQ"/>
    <property type="match status" value="1"/>
</dbReference>
<feature type="compositionally biased region" description="Pro residues" evidence="14">
    <location>
        <begin position="340"/>
        <end position="355"/>
    </location>
</feature>
<dbReference type="SUPFAM" id="SSF109905">
    <property type="entry name" value="Surp module (SWAP domain)"/>
    <property type="match status" value="2"/>
</dbReference>
<evidence type="ECO:0000256" key="3">
    <source>
        <dbReference type="ARBA" id="ARBA00022553"/>
    </source>
</evidence>
<dbReference type="PROSITE" id="PS50053">
    <property type="entry name" value="UBIQUITIN_2"/>
    <property type="match status" value="1"/>
</dbReference>
<comment type="subunit">
    <text evidence="12">Component of the 17S U2 SnRNP complex, a ribonucleoprotein complex that contains small nuclear RNA (snRNA) U2 and a number of specific proteins. Part of the SF3A subcomplex of the 17S U2 SnRNP complex which is composed of three subunits; SF3A3/SAP61, SF3A2/SAP62 and SF3A1/SAP114. SF3A associates with the splicing factor SF3B and a 12S RNA unit to form the mature 17S U2 small nuclear ribonucleoprotein complex (17S U2 snRNP). SF3A1 functions as a scaffold that interacts directly with both SF3A2 and SF3A3. Identified in the spliceosome 'E' complex, a precursor of the spliceosome 'A' complex. Identified in the spliceosome 'A' and 'B' complexes. Identified in the spliceosome 'C' complex. Interacts with P2RX6; resulting in a reduction of the splicing activity.</text>
</comment>
<evidence type="ECO:0000256" key="12">
    <source>
        <dbReference type="ARBA" id="ARBA00061882"/>
    </source>
</evidence>
<dbReference type="GO" id="GO:0005686">
    <property type="term" value="C:U2 snRNP"/>
    <property type="evidence" value="ECO:0007669"/>
    <property type="project" value="TreeGrafter"/>
</dbReference>
<evidence type="ECO:0000256" key="11">
    <source>
        <dbReference type="ARBA" id="ARBA00060058"/>
    </source>
</evidence>
<evidence type="ECO:0000256" key="13">
    <source>
        <dbReference type="ARBA" id="ARBA00074916"/>
    </source>
</evidence>
<dbReference type="GO" id="GO:0045292">
    <property type="term" value="P:mRNA cis splicing, via spliceosome"/>
    <property type="evidence" value="ECO:0007669"/>
    <property type="project" value="InterPro"/>
</dbReference>
<dbReference type="GO" id="GO:0071013">
    <property type="term" value="C:catalytic step 2 spliceosome"/>
    <property type="evidence" value="ECO:0007669"/>
    <property type="project" value="TreeGrafter"/>
</dbReference>
<comment type="subcellular location">
    <subcellularLocation>
        <location evidence="1">Nucleus speckle</location>
    </subcellularLocation>
</comment>
<keyword evidence="4" id="KW-0507">mRNA processing</keyword>
<comment type="caution">
    <text evidence="17">The sequence shown here is derived from an EMBL/GenBank/DDBJ whole genome shotgun (WGS) entry which is preliminary data.</text>
</comment>
<feature type="compositionally biased region" description="Basic and acidic residues" evidence="14">
    <location>
        <begin position="429"/>
        <end position="444"/>
    </location>
</feature>
<feature type="compositionally biased region" description="Pro residues" evidence="14">
    <location>
        <begin position="598"/>
        <end position="617"/>
    </location>
</feature>
<dbReference type="InterPro" id="IPR035967">
    <property type="entry name" value="SWAP/Surp_sf"/>
</dbReference>
<accession>A0AAV6H859</accession>
<dbReference type="GO" id="GO:0016607">
    <property type="term" value="C:nuclear speck"/>
    <property type="evidence" value="ECO:0007669"/>
    <property type="project" value="UniProtKB-SubCell"/>
</dbReference>
<organism evidence="17 18">
    <name type="scientific">Alosa alosa</name>
    <name type="common">allis shad</name>
    <dbReference type="NCBI Taxonomy" id="278164"/>
    <lineage>
        <taxon>Eukaryota</taxon>
        <taxon>Metazoa</taxon>
        <taxon>Chordata</taxon>
        <taxon>Craniata</taxon>
        <taxon>Vertebrata</taxon>
        <taxon>Euteleostomi</taxon>
        <taxon>Actinopterygii</taxon>
        <taxon>Neopterygii</taxon>
        <taxon>Teleostei</taxon>
        <taxon>Clupei</taxon>
        <taxon>Clupeiformes</taxon>
        <taxon>Clupeoidei</taxon>
        <taxon>Clupeidae</taxon>
        <taxon>Alosa</taxon>
    </lineage>
</organism>